<keyword evidence="2" id="KW-1185">Reference proteome</keyword>
<dbReference type="RefSeq" id="WP_191024582.1">
    <property type="nucleotide sequence ID" value="NZ_JABBXD010000004.1"/>
</dbReference>
<reference evidence="1 2" key="1">
    <citation type="submission" date="2020-04" db="EMBL/GenBank/DDBJ databases">
        <title>Salinimonas sp. HHU 13199.</title>
        <authorList>
            <person name="Cui X."/>
            <person name="Zhang D."/>
        </authorList>
    </citation>
    <scope>NUCLEOTIDE SEQUENCE [LARGE SCALE GENOMIC DNA]</scope>
    <source>
        <strain evidence="1 2">HHU 13199</strain>
    </source>
</reference>
<comment type="caution">
    <text evidence="1">The sequence shown here is derived from an EMBL/GenBank/DDBJ whole genome shotgun (WGS) entry which is preliminary data.</text>
</comment>
<sequence>MANFDSIMECKALWLGDLLPAKTMSEIEQLCANENLEKLPHKRFILPHSLIGERGFTSPRDAAEQAYLQVLAHVGCIPSCLLFGHSLSGQQPRTQRVLSELHAYEYMYLGIESMLHNHTDSIFLDEAEYMFASSIMIDIFGYVAEKGPSLGFDFQDSPVVQFANVGLKGMTSSLNLN</sequence>
<dbReference type="Proteomes" id="UP000624419">
    <property type="component" value="Unassembled WGS sequence"/>
</dbReference>
<name>A0ABR8LPG7_9ALTE</name>
<organism evidence="1 2">
    <name type="scientific">Salinimonas profundi</name>
    <dbReference type="NCBI Taxonomy" id="2729140"/>
    <lineage>
        <taxon>Bacteria</taxon>
        <taxon>Pseudomonadati</taxon>
        <taxon>Pseudomonadota</taxon>
        <taxon>Gammaproteobacteria</taxon>
        <taxon>Alteromonadales</taxon>
        <taxon>Alteromonadaceae</taxon>
        <taxon>Alteromonas/Salinimonas group</taxon>
        <taxon>Salinimonas</taxon>
    </lineage>
</organism>
<dbReference type="EMBL" id="JABBXD010000004">
    <property type="protein sequence ID" value="MBD3586010.1"/>
    <property type="molecule type" value="Genomic_DNA"/>
</dbReference>
<protein>
    <submittedName>
        <fullName evidence="1">Uncharacterized protein</fullName>
    </submittedName>
</protein>
<proteinExistence type="predicted"/>
<evidence type="ECO:0000313" key="1">
    <source>
        <dbReference type="EMBL" id="MBD3586010.1"/>
    </source>
</evidence>
<accession>A0ABR8LPG7</accession>
<evidence type="ECO:0000313" key="2">
    <source>
        <dbReference type="Proteomes" id="UP000624419"/>
    </source>
</evidence>
<gene>
    <name evidence="1" type="ORF">HHX48_09700</name>
</gene>